<evidence type="ECO:0000313" key="1">
    <source>
        <dbReference type="EMBL" id="KAF7943599.1"/>
    </source>
</evidence>
<accession>A0A9P5LZ98</accession>
<reference evidence="1 2" key="1">
    <citation type="journal article" date="2020" name="Genome Biol. Evol.">
        <title>Comparative genomics of Sclerotiniaceae.</title>
        <authorList>
            <person name="Valero Jimenez C.A."/>
            <person name="Steentjes M."/>
            <person name="Scholten O.E."/>
            <person name="Van Kan J.A.L."/>
        </authorList>
    </citation>
    <scope>NUCLEOTIDE SEQUENCE [LARGE SCALE GENOMIC DNA]</scope>
    <source>
        <strain evidence="1 2">MUCL 94</strain>
    </source>
</reference>
<evidence type="ECO:0000313" key="2">
    <source>
        <dbReference type="Proteomes" id="UP000710849"/>
    </source>
</evidence>
<sequence>MVVNITPGRLPSLRKYWKNGQEMLPDQVGQHDKKFPCTGVDNHNTPWSVRDIGEYMLFYDREEIPDGWDSSEMNVDAPETSRGT</sequence>
<dbReference type="Proteomes" id="UP000710849">
    <property type="component" value="Unassembled WGS sequence"/>
</dbReference>
<dbReference type="AlphaFoldDB" id="A0A9P5LZ98"/>
<dbReference type="GeneID" id="62149259"/>
<name>A0A9P5LZ98_9HELO</name>
<dbReference type="RefSeq" id="XP_038732658.1">
    <property type="nucleotide sequence ID" value="XM_038876182.1"/>
</dbReference>
<protein>
    <submittedName>
        <fullName evidence="1">Uncharacterized protein</fullName>
    </submittedName>
</protein>
<comment type="caution">
    <text evidence="1">The sequence shown here is derived from an EMBL/GenBank/DDBJ whole genome shotgun (WGS) entry which is preliminary data.</text>
</comment>
<keyword evidence="2" id="KW-1185">Reference proteome</keyword>
<gene>
    <name evidence="1" type="ORF">EAE97_005670</name>
</gene>
<proteinExistence type="predicted"/>
<dbReference type="EMBL" id="RCSW01000010">
    <property type="protein sequence ID" value="KAF7943599.1"/>
    <property type="molecule type" value="Genomic_DNA"/>
</dbReference>
<organism evidence="1 2">
    <name type="scientific">Botrytis byssoidea</name>
    <dbReference type="NCBI Taxonomy" id="139641"/>
    <lineage>
        <taxon>Eukaryota</taxon>
        <taxon>Fungi</taxon>
        <taxon>Dikarya</taxon>
        <taxon>Ascomycota</taxon>
        <taxon>Pezizomycotina</taxon>
        <taxon>Leotiomycetes</taxon>
        <taxon>Helotiales</taxon>
        <taxon>Sclerotiniaceae</taxon>
        <taxon>Botrytis</taxon>
    </lineage>
</organism>